<dbReference type="CDD" id="cd00397">
    <property type="entry name" value="DNA_BRE_C"/>
    <property type="match status" value="1"/>
</dbReference>
<protein>
    <recommendedName>
        <fullName evidence="3">Tyr recombinase domain-containing protein</fullName>
    </recommendedName>
</protein>
<organism evidence="4 5">
    <name type="scientific">Roseomonas mucosa</name>
    <dbReference type="NCBI Taxonomy" id="207340"/>
    <lineage>
        <taxon>Bacteria</taxon>
        <taxon>Pseudomonadati</taxon>
        <taxon>Pseudomonadota</taxon>
        <taxon>Alphaproteobacteria</taxon>
        <taxon>Acetobacterales</taxon>
        <taxon>Roseomonadaceae</taxon>
        <taxon>Roseomonas</taxon>
    </lineage>
</organism>
<keyword evidence="2" id="KW-0233">DNA recombination</keyword>
<dbReference type="PANTHER" id="PTHR30349:SF64">
    <property type="entry name" value="PROPHAGE INTEGRASE INTD-RELATED"/>
    <property type="match status" value="1"/>
</dbReference>
<dbReference type="Gene3D" id="1.10.443.10">
    <property type="entry name" value="Intergrase catalytic core"/>
    <property type="match status" value="1"/>
</dbReference>
<name>A0A1S8CZM6_9PROT</name>
<dbReference type="Proteomes" id="UP000054844">
    <property type="component" value="Unassembled WGS sequence"/>
</dbReference>
<evidence type="ECO:0000313" key="4">
    <source>
        <dbReference type="EMBL" id="ONH81391.1"/>
    </source>
</evidence>
<dbReference type="AlphaFoldDB" id="A0A1S8CZM6"/>
<dbReference type="InterPro" id="IPR002104">
    <property type="entry name" value="Integrase_catalytic"/>
</dbReference>
<reference evidence="4" key="1">
    <citation type="submission" date="2016-12" db="EMBL/GenBank/DDBJ databases">
        <title>Draft genome sequence of Roseomonas mucosa strain AU37, isolated from a peripheral intravenous catheter.</title>
        <authorList>
            <person name="Choudhury M.A."/>
            <person name="Sidjabat H.E."/>
            <person name="Wailan A.M."/>
            <person name="Zhang L."/>
            <person name="Marsh N.M."/>
            <person name="Rickard C.M."/>
            <person name="Davies M."/>
            <person name="Mcmillan D.J."/>
        </authorList>
    </citation>
    <scope>NUCLEOTIDE SEQUENCE [LARGE SCALE GENOMIC DNA]</scope>
    <source>
        <strain evidence="4">AU37</strain>
    </source>
</reference>
<dbReference type="RefSeq" id="WP_139341801.1">
    <property type="nucleotide sequence ID" value="NZ_LLWF02000126.1"/>
</dbReference>
<keyword evidence="5" id="KW-1185">Reference proteome</keyword>
<dbReference type="SUPFAM" id="SSF56349">
    <property type="entry name" value="DNA breaking-rejoining enzymes"/>
    <property type="match status" value="1"/>
</dbReference>
<dbReference type="OrthoDB" id="8421604at2"/>
<feature type="domain" description="Tyr recombinase" evidence="3">
    <location>
        <begin position="167"/>
        <end position="414"/>
    </location>
</feature>
<dbReference type="InterPro" id="IPR011010">
    <property type="entry name" value="DNA_brk_join_enz"/>
</dbReference>
<evidence type="ECO:0000256" key="1">
    <source>
        <dbReference type="ARBA" id="ARBA00022908"/>
    </source>
</evidence>
<evidence type="ECO:0000256" key="2">
    <source>
        <dbReference type="ARBA" id="ARBA00023172"/>
    </source>
</evidence>
<sequence length="438" mass="49604">MSAVDARLSSYTVSFFERTAADPSGEFTLDAPEDLYDGFPFLANVTSGEIVEPVFRYLYARAAWTKQLAVSSATAAVENLRLWWGYLEWRGLDWSAVSSEDIDTYRRGLARLISPHTGLEITEGTVRQRMTHVLNFYLWSNRKGLTSVAERYLTDPDNLSGGRIVEARVRPFTYEEWTKLMPYVGPLPTDETYHPEHRRCRDRLVWELLVHCGMRRMELCAITVAQVQALIGQLADADADDLFAVKAMRLTVVKGGPRKSRNALVPVWLIWEFRAYLLGKERRSAEDAYAKEHGGRRPAHFFLNHAASNRAPGAPLQPPRLDAVFNEIMRRAGMIKVVSGTDPSTGRSFDRKVATHCVHDLRHTAAVWRYMAERRAGNPAPWKEVQVMLGHADETVTRRIYLRVTDVFEAAVSDASLDFFRRLAAASRSAPARMEASR</sequence>
<dbReference type="PROSITE" id="PS51898">
    <property type="entry name" value="TYR_RECOMBINASE"/>
    <property type="match status" value="1"/>
</dbReference>
<comment type="caution">
    <text evidence="4">The sequence shown here is derived from an EMBL/GenBank/DDBJ whole genome shotgun (WGS) entry which is preliminary data.</text>
</comment>
<dbReference type="InterPro" id="IPR050090">
    <property type="entry name" value="Tyrosine_recombinase_XerCD"/>
</dbReference>
<dbReference type="PANTHER" id="PTHR30349">
    <property type="entry name" value="PHAGE INTEGRASE-RELATED"/>
    <property type="match status" value="1"/>
</dbReference>
<dbReference type="InterPro" id="IPR013762">
    <property type="entry name" value="Integrase-like_cat_sf"/>
</dbReference>
<dbReference type="GO" id="GO:0003677">
    <property type="term" value="F:DNA binding"/>
    <property type="evidence" value="ECO:0007669"/>
    <property type="project" value="InterPro"/>
</dbReference>
<accession>A0A1S8CZM6</accession>
<keyword evidence="1" id="KW-0229">DNA integration</keyword>
<gene>
    <name evidence="4" type="ORF">APZ41_020125</name>
</gene>
<evidence type="ECO:0000259" key="3">
    <source>
        <dbReference type="PROSITE" id="PS51898"/>
    </source>
</evidence>
<dbReference type="GO" id="GO:0015074">
    <property type="term" value="P:DNA integration"/>
    <property type="evidence" value="ECO:0007669"/>
    <property type="project" value="UniProtKB-KW"/>
</dbReference>
<dbReference type="EMBL" id="LLWF02000126">
    <property type="protein sequence ID" value="ONH81391.1"/>
    <property type="molecule type" value="Genomic_DNA"/>
</dbReference>
<dbReference type="STRING" id="207340.APZ41_020125"/>
<proteinExistence type="predicted"/>
<evidence type="ECO:0000313" key="5">
    <source>
        <dbReference type="Proteomes" id="UP000054844"/>
    </source>
</evidence>
<dbReference type="GO" id="GO:0006310">
    <property type="term" value="P:DNA recombination"/>
    <property type="evidence" value="ECO:0007669"/>
    <property type="project" value="UniProtKB-KW"/>
</dbReference>